<dbReference type="GO" id="GO:0097176">
    <property type="term" value="P:epoxide metabolic process"/>
    <property type="evidence" value="ECO:0007669"/>
    <property type="project" value="TreeGrafter"/>
</dbReference>
<dbReference type="PIRSF" id="PIRSF001112">
    <property type="entry name" value="Epoxide_hydrolase"/>
    <property type="match status" value="1"/>
</dbReference>
<dbReference type="InterPro" id="IPR000639">
    <property type="entry name" value="Epox_hydrolase-like"/>
</dbReference>
<dbReference type="OMA" id="YSAMMVT"/>
<comment type="similarity">
    <text evidence="1">Belongs to the peptidase S33 family.</text>
</comment>
<evidence type="ECO:0000259" key="5">
    <source>
        <dbReference type="Pfam" id="PF06441"/>
    </source>
</evidence>
<dbReference type="PANTHER" id="PTHR21661">
    <property type="entry name" value="EPOXIDE HYDROLASE 1-RELATED"/>
    <property type="match status" value="1"/>
</dbReference>
<dbReference type="InterPro" id="IPR010497">
    <property type="entry name" value="Epoxide_hydro_N"/>
</dbReference>
<dbReference type="GeneID" id="63787810"/>
<evidence type="ECO:0000313" key="7">
    <source>
        <dbReference type="Proteomes" id="UP000193685"/>
    </source>
</evidence>
<keyword evidence="3 6" id="KW-0378">Hydrolase</keyword>
<dbReference type="Pfam" id="PF06441">
    <property type="entry name" value="EHN"/>
    <property type="match status" value="1"/>
</dbReference>
<comment type="caution">
    <text evidence="6">The sequence shown here is derived from an EMBL/GenBank/DDBJ whole genome shotgun (WGS) entry which is preliminary data.</text>
</comment>
<keyword evidence="2" id="KW-0058">Aromatic hydrocarbons catabolism</keyword>
<dbReference type="PANTHER" id="PTHR21661:SF35">
    <property type="entry name" value="EPOXIDE HYDROLASE"/>
    <property type="match status" value="1"/>
</dbReference>
<evidence type="ECO:0000256" key="4">
    <source>
        <dbReference type="PIRSR" id="PIRSR001112-1"/>
    </source>
</evidence>
<protein>
    <submittedName>
        <fullName evidence="6">Alpha/Beta hydrolase protein</fullName>
    </submittedName>
</protein>
<evidence type="ECO:0000256" key="1">
    <source>
        <dbReference type="ARBA" id="ARBA00010088"/>
    </source>
</evidence>
<dbReference type="STRING" id="56484.A0A1Y2FFD9"/>
<dbReference type="PRINTS" id="PR00412">
    <property type="entry name" value="EPOXHYDRLASE"/>
</dbReference>
<name>A0A1Y2FFD9_PROLT</name>
<gene>
    <name evidence="6" type="ORF">BCR37DRAFT_392834</name>
</gene>
<feature type="active site" description="Nucleophile" evidence="4">
    <location>
        <position position="183"/>
    </location>
</feature>
<evidence type="ECO:0000256" key="2">
    <source>
        <dbReference type="ARBA" id="ARBA00022797"/>
    </source>
</evidence>
<reference evidence="6 7" key="1">
    <citation type="submission" date="2016-07" db="EMBL/GenBank/DDBJ databases">
        <title>Pervasive Adenine N6-methylation of Active Genes in Fungi.</title>
        <authorList>
            <consortium name="DOE Joint Genome Institute"/>
            <person name="Mondo S.J."/>
            <person name="Dannebaum R.O."/>
            <person name="Kuo R.C."/>
            <person name="Labutti K."/>
            <person name="Haridas S."/>
            <person name="Kuo A."/>
            <person name="Salamov A."/>
            <person name="Ahrendt S.R."/>
            <person name="Lipzen A."/>
            <person name="Sullivan W."/>
            <person name="Andreopoulos W.B."/>
            <person name="Clum A."/>
            <person name="Lindquist E."/>
            <person name="Daum C."/>
            <person name="Ramamoorthy G.K."/>
            <person name="Gryganskyi A."/>
            <person name="Culley D."/>
            <person name="Magnuson J.K."/>
            <person name="James T.Y."/>
            <person name="O'Malley M.A."/>
            <person name="Stajich J.E."/>
            <person name="Spatafora J.W."/>
            <person name="Visel A."/>
            <person name="Grigoriev I.V."/>
        </authorList>
    </citation>
    <scope>NUCLEOTIDE SEQUENCE [LARGE SCALE GENOMIC DNA]</scope>
    <source>
        <strain evidence="6 7">12-1054</strain>
    </source>
</reference>
<organism evidence="6 7">
    <name type="scientific">Protomyces lactucae-debilis</name>
    <dbReference type="NCBI Taxonomy" id="2754530"/>
    <lineage>
        <taxon>Eukaryota</taxon>
        <taxon>Fungi</taxon>
        <taxon>Dikarya</taxon>
        <taxon>Ascomycota</taxon>
        <taxon>Taphrinomycotina</taxon>
        <taxon>Taphrinomycetes</taxon>
        <taxon>Taphrinales</taxon>
        <taxon>Protomycetaceae</taxon>
        <taxon>Protomyces</taxon>
    </lineage>
</organism>
<sequence length="398" mass="44855">MASAKPFKVSIGEDVLKSTQQKLESTRFPEEIELPADQLYSYGTPGSEVKRLVQYWKTSFDWRTVETRINELPQFTADVHVAGQESINVHFVHKRSPRPNAVPFLFIHGWPGNFLEVEKILPLLTEPKDPSQQAFHVVAPSLPGFCFSSSPKQKGFDLFKIGATLNQLMVDLGYKTYVAQGGDWGSLICRVLALKHTDHCKAIHVNMFPTPSPSRFNPLEAAKFLMGGYSKRELDDLEDTQRFVSGGTGYSAIQGTKPQTLNFGLVDSPVGMLAWIREKLDAWTDNYPWTDEEIITWVFLYYANGKAATHIYKENRASGNRVVSSYISLPVGISLFPKEIYKMPRAWANKWANIVSYDVHDKGGHFAATETPEVLVDDFRHFFAKLQSSTSFQASAKF</sequence>
<dbReference type="AlphaFoldDB" id="A0A1Y2FFD9"/>
<dbReference type="SUPFAM" id="SSF53474">
    <property type="entry name" value="alpha/beta-Hydrolases"/>
    <property type="match status" value="1"/>
</dbReference>
<dbReference type="EMBL" id="MCFI01000009">
    <property type="protein sequence ID" value="ORY82632.1"/>
    <property type="molecule type" value="Genomic_DNA"/>
</dbReference>
<proteinExistence type="inferred from homology"/>
<dbReference type="GO" id="GO:0004301">
    <property type="term" value="F:epoxide hydrolase activity"/>
    <property type="evidence" value="ECO:0007669"/>
    <property type="project" value="TreeGrafter"/>
</dbReference>
<feature type="active site" description="Proton donor" evidence="4">
    <location>
        <position position="312"/>
    </location>
</feature>
<dbReference type="InterPro" id="IPR029058">
    <property type="entry name" value="AB_hydrolase_fold"/>
</dbReference>
<feature type="domain" description="Epoxide hydrolase N-terminal" evidence="5">
    <location>
        <begin position="5"/>
        <end position="117"/>
    </location>
</feature>
<feature type="active site" description="Proton acceptor" evidence="4">
    <location>
        <position position="365"/>
    </location>
</feature>
<keyword evidence="7" id="KW-1185">Reference proteome</keyword>
<dbReference type="Proteomes" id="UP000193685">
    <property type="component" value="Unassembled WGS sequence"/>
</dbReference>
<dbReference type="InterPro" id="IPR016292">
    <property type="entry name" value="Epoxide_hydrolase"/>
</dbReference>
<evidence type="ECO:0000256" key="3">
    <source>
        <dbReference type="ARBA" id="ARBA00022801"/>
    </source>
</evidence>
<dbReference type="RefSeq" id="XP_040725503.1">
    <property type="nucleotide sequence ID" value="XM_040871211.1"/>
</dbReference>
<accession>A0A1Y2FFD9</accession>
<dbReference type="Gene3D" id="3.40.50.1820">
    <property type="entry name" value="alpha/beta hydrolase"/>
    <property type="match status" value="1"/>
</dbReference>
<evidence type="ECO:0000313" key="6">
    <source>
        <dbReference type="EMBL" id="ORY82632.1"/>
    </source>
</evidence>
<dbReference type="OrthoDB" id="7130006at2759"/>